<organism evidence="1 2">
    <name type="scientific">Halobacteriovorax vibrionivorans</name>
    <dbReference type="NCBI Taxonomy" id="2152716"/>
    <lineage>
        <taxon>Bacteria</taxon>
        <taxon>Pseudomonadati</taxon>
        <taxon>Bdellovibrionota</taxon>
        <taxon>Bacteriovoracia</taxon>
        <taxon>Bacteriovoracales</taxon>
        <taxon>Halobacteriovoraceae</taxon>
        <taxon>Halobacteriovorax</taxon>
    </lineage>
</organism>
<name>A0ABY0IE33_9BACT</name>
<comment type="caution">
    <text evidence="1">The sequence shown here is derived from an EMBL/GenBank/DDBJ whole genome shotgun (WGS) entry which is preliminary data.</text>
</comment>
<dbReference type="Proteomes" id="UP000443582">
    <property type="component" value="Unassembled WGS sequence"/>
</dbReference>
<dbReference type="InterPro" id="IPR029063">
    <property type="entry name" value="SAM-dependent_MTases_sf"/>
</dbReference>
<gene>
    <name evidence="1" type="ORF">DAY19_05850</name>
</gene>
<proteinExistence type="predicted"/>
<dbReference type="Pfam" id="PF06080">
    <property type="entry name" value="DUF938"/>
    <property type="match status" value="1"/>
</dbReference>
<dbReference type="SUPFAM" id="SSF53335">
    <property type="entry name" value="S-adenosyl-L-methionine-dependent methyltransferases"/>
    <property type="match status" value="1"/>
</dbReference>
<accession>A0ABY0IE33</accession>
<evidence type="ECO:0000313" key="2">
    <source>
        <dbReference type="Proteomes" id="UP000443582"/>
    </source>
</evidence>
<dbReference type="PANTHER" id="PTHR20974:SF0">
    <property type="entry name" value="UPF0585 PROTEIN CG18661"/>
    <property type="match status" value="1"/>
</dbReference>
<dbReference type="Gene3D" id="3.40.50.150">
    <property type="entry name" value="Vaccinia Virus protein VP39"/>
    <property type="match status" value="1"/>
</dbReference>
<dbReference type="EMBL" id="QDKL01000002">
    <property type="protein sequence ID" value="RZF21203.1"/>
    <property type="molecule type" value="Genomic_DNA"/>
</dbReference>
<protein>
    <submittedName>
        <fullName evidence="1">DUF938 domain-containing protein</fullName>
    </submittedName>
</protein>
<evidence type="ECO:0000313" key="1">
    <source>
        <dbReference type="EMBL" id="RZF21203.1"/>
    </source>
</evidence>
<dbReference type="InterPro" id="IPR010342">
    <property type="entry name" value="DUF938"/>
</dbReference>
<dbReference type="PANTHER" id="PTHR20974">
    <property type="entry name" value="UPF0585 PROTEIN CG18661"/>
    <property type="match status" value="1"/>
</dbReference>
<keyword evidence="2" id="KW-1185">Reference proteome</keyword>
<sequence>MFNMTDLPISEACERNKEPIFNIIAPYLEKGSNQRIKKPKFFEVGSLTCQHSAYFAEKFSDVDFITSEIRANQETLKKCLSYYKQSFKNLNGPEVYEAGFNKIPKGYGAYYTANTMHIMSWKEAKTFIKDLAAAMDEDSVLFIYGPFKYHGKFTSESNEQFDKHLKERDPQSGIRNFEDICNNFLKKGVFLKEDIKMPANNQLLIFSK</sequence>
<reference evidence="2" key="1">
    <citation type="journal article" date="2019" name="Int. J. Syst. Evol. Microbiol.">
        <title>Halobacteriovorax valvorus sp. nov., a novel prokaryotic predator isolated from coastal seawater of China.</title>
        <authorList>
            <person name="Chen M.-X."/>
        </authorList>
    </citation>
    <scope>NUCLEOTIDE SEQUENCE [LARGE SCALE GENOMIC DNA]</scope>
    <source>
        <strain evidence="2">BL9</strain>
    </source>
</reference>